<dbReference type="AlphaFoldDB" id="A0A1A8DFP1"/>
<feature type="non-terminal residue" evidence="1">
    <location>
        <position position="1"/>
    </location>
</feature>
<proteinExistence type="predicted"/>
<dbReference type="EMBL" id="HAEA01004412">
    <property type="protein sequence ID" value="SBQ32892.1"/>
    <property type="molecule type" value="Transcribed_RNA"/>
</dbReference>
<feature type="non-terminal residue" evidence="1">
    <location>
        <position position="62"/>
    </location>
</feature>
<protein>
    <submittedName>
        <fullName evidence="1">Uncharacterized protein</fullName>
    </submittedName>
</protein>
<name>A0A1A8DFP1_NOTKA</name>
<gene>
    <name evidence="1" type="primary">Nfu_g_1_004964</name>
</gene>
<reference evidence="1" key="2">
    <citation type="submission" date="2016-06" db="EMBL/GenBank/DDBJ databases">
        <title>The genome of a short-lived fish provides insights into sex chromosome evolution and the genetic control of aging.</title>
        <authorList>
            <person name="Reichwald K."/>
            <person name="Felder M."/>
            <person name="Petzold A."/>
            <person name="Koch P."/>
            <person name="Groth M."/>
            <person name="Platzer M."/>
        </authorList>
    </citation>
    <scope>NUCLEOTIDE SEQUENCE</scope>
    <source>
        <tissue evidence="1">Brain</tissue>
    </source>
</reference>
<reference evidence="1" key="1">
    <citation type="submission" date="2016-05" db="EMBL/GenBank/DDBJ databases">
        <authorList>
            <person name="Lavstsen T."/>
            <person name="Jespersen J.S."/>
        </authorList>
    </citation>
    <scope>NUCLEOTIDE SEQUENCE</scope>
    <source>
        <tissue evidence="1">Brain</tissue>
    </source>
</reference>
<evidence type="ECO:0000313" key="1">
    <source>
        <dbReference type="EMBL" id="SBQ32892.1"/>
    </source>
</evidence>
<organism evidence="1">
    <name type="scientific">Nothobranchius kadleci</name>
    <name type="common">African annual killifish</name>
    <dbReference type="NCBI Taxonomy" id="1051664"/>
    <lineage>
        <taxon>Eukaryota</taxon>
        <taxon>Metazoa</taxon>
        <taxon>Chordata</taxon>
        <taxon>Craniata</taxon>
        <taxon>Vertebrata</taxon>
        <taxon>Euteleostomi</taxon>
        <taxon>Actinopterygii</taxon>
        <taxon>Neopterygii</taxon>
        <taxon>Teleostei</taxon>
        <taxon>Neoteleostei</taxon>
        <taxon>Acanthomorphata</taxon>
        <taxon>Ovalentaria</taxon>
        <taxon>Atherinomorphae</taxon>
        <taxon>Cyprinodontiformes</taxon>
        <taxon>Nothobranchiidae</taxon>
        <taxon>Nothobranchius</taxon>
    </lineage>
</organism>
<sequence>HEQDKCCNCGGQHRVSYRGCEVRKKAVHREFFKMRRTAINKTDWGDIKCKRRSFETPSTGHK</sequence>
<accession>A0A1A8DFP1</accession>